<name>X0TIR1_9ZZZZ</name>
<dbReference type="EMBL" id="BARS01006942">
    <property type="protein sequence ID" value="GAF75960.1"/>
    <property type="molecule type" value="Genomic_DNA"/>
</dbReference>
<reference evidence="2" key="1">
    <citation type="journal article" date="2014" name="Front. Microbiol.">
        <title>High frequency of phylogenetically diverse reductive dehalogenase-homologous genes in deep subseafloor sedimentary metagenomes.</title>
        <authorList>
            <person name="Kawai M."/>
            <person name="Futagami T."/>
            <person name="Toyoda A."/>
            <person name="Takaki Y."/>
            <person name="Nishi S."/>
            <person name="Hori S."/>
            <person name="Arai W."/>
            <person name="Tsubouchi T."/>
            <person name="Morono Y."/>
            <person name="Uchiyama I."/>
            <person name="Ito T."/>
            <person name="Fujiyama A."/>
            <person name="Inagaki F."/>
            <person name="Takami H."/>
        </authorList>
    </citation>
    <scope>NUCLEOTIDE SEQUENCE</scope>
    <source>
        <strain evidence="2">Expedition CK06-06</strain>
    </source>
</reference>
<comment type="caution">
    <text evidence="2">The sequence shown here is derived from an EMBL/GenBank/DDBJ whole genome shotgun (WGS) entry which is preliminary data.</text>
</comment>
<organism evidence="2">
    <name type="scientific">marine sediment metagenome</name>
    <dbReference type="NCBI Taxonomy" id="412755"/>
    <lineage>
        <taxon>unclassified sequences</taxon>
        <taxon>metagenomes</taxon>
        <taxon>ecological metagenomes</taxon>
    </lineage>
</organism>
<proteinExistence type="predicted"/>
<sequence>EQNVVDEALALADELMEKAQNCDTGFARSVTARLLTGSAEFVPSMAVDNTIYYNGLKKEFQAWKTMRGTEKEAEVNRLLAMLDSMGRPQDQDGFDRIIGPERQQLEAALARGFKAVESAEGAEAEEGYGDYGDYDDYGDPNYF</sequence>
<dbReference type="AlphaFoldDB" id="X0TIR1"/>
<feature type="region of interest" description="Disordered" evidence="1">
    <location>
        <begin position="119"/>
        <end position="143"/>
    </location>
</feature>
<accession>X0TIR1</accession>
<feature type="compositionally biased region" description="Acidic residues" evidence="1">
    <location>
        <begin position="120"/>
        <end position="143"/>
    </location>
</feature>
<evidence type="ECO:0000256" key="1">
    <source>
        <dbReference type="SAM" id="MobiDB-lite"/>
    </source>
</evidence>
<evidence type="ECO:0000313" key="2">
    <source>
        <dbReference type="EMBL" id="GAF75960.1"/>
    </source>
</evidence>
<gene>
    <name evidence="2" type="ORF">S01H1_13451</name>
</gene>
<protein>
    <submittedName>
        <fullName evidence="2">Uncharacterized protein</fullName>
    </submittedName>
</protein>
<feature type="non-terminal residue" evidence="2">
    <location>
        <position position="1"/>
    </location>
</feature>